<proteinExistence type="inferred from homology"/>
<feature type="domain" description="UTP25 C-terminal" evidence="7">
    <location>
        <begin position="405"/>
        <end position="522"/>
    </location>
</feature>
<protein>
    <recommendedName>
        <fullName evidence="4">U3 small nucleolar RNA-associated protein 25 homolog</fullName>
    </recommendedName>
    <alternativeName>
        <fullName evidence="5">UTP25 small subunit processor component</fullName>
    </alternativeName>
</protein>
<sequence length="550" mass="63205">MEATVVTPINASSFSRHFSIPYEQVKDQRCPEVTIAVDVFYCRRTPENESIRLLYCSHALNHSLSSLRDQGFHRARTLILAPTKEAARRIVHTFFHLMPKGSTVSHRRRFERDFGPQPGDTDKEKKKGNSSDNFRIGMAFSKKSVKLYSAFRDSDIILASPLGIKTVLDDEVEKEADVQYIIASIELLIIDQAEVLLMQNWATVQQIVSLLNQRPTVPVFASAARIRLCYLAGYGKRYRQTLLFSAVSNFLITLLSGECENFQGMNYIPPLSYYPDLYPTFLPDWVRVPGLKASIRTGQKRQHSDMNAIKEEDKSLTNYNFKLHLISFVVPGQVSVKSSCTKLVSENNQSDSDDETEISPKTTTDNSLHCLSNSLKIDSSTNSLLLSTKTLGFTDYAYLSGRNVSIARLNAFKQRILPRLRRGSDPRVLIYVPDFYDLEELRQILIAESLDFCCINEYTEDSEAERFRTLFGDGRIRILLITERYYFFRRRKIRGPQTFIFYGPPTFPWFVKELYDFRHSESEIQYNMTILYCHPIETHTVSMITGSVEF</sequence>
<comment type="similarity">
    <text evidence="2">Belongs to the UTP25 family.</text>
</comment>
<name>A0A095CD27_SCHHA</name>
<dbReference type="SUPFAM" id="SSF52540">
    <property type="entry name" value="P-loop containing nucleoside triphosphate hydrolases"/>
    <property type="match status" value="1"/>
</dbReference>
<comment type="subcellular location">
    <subcellularLocation>
        <location evidence="1">Nucleus</location>
        <location evidence="1">Nucleolus</location>
    </subcellularLocation>
</comment>
<dbReference type="InterPro" id="IPR010678">
    <property type="entry name" value="UTP25"/>
</dbReference>
<dbReference type="STRING" id="6185.A0A095CD27"/>
<gene>
    <name evidence="9" type="ORF">MS3_09013</name>
</gene>
<dbReference type="GO" id="GO:0034511">
    <property type="term" value="F:U3 snoRNA binding"/>
    <property type="evidence" value="ECO:0007669"/>
    <property type="project" value="InterPro"/>
</dbReference>
<evidence type="ECO:0000256" key="5">
    <source>
        <dbReference type="ARBA" id="ARBA00032325"/>
    </source>
</evidence>
<evidence type="ECO:0000256" key="6">
    <source>
        <dbReference type="SAM" id="MobiDB-lite"/>
    </source>
</evidence>
<dbReference type="Pfam" id="PF22916">
    <property type="entry name" value="UTP25_NTPase-like"/>
    <property type="match status" value="1"/>
</dbReference>
<dbReference type="InterPro" id="IPR053940">
    <property type="entry name" value="UTP25_NTPase-like"/>
</dbReference>
<dbReference type="Gene3D" id="3.40.50.300">
    <property type="entry name" value="P-loop containing nucleotide triphosphate hydrolases"/>
    <property type="match status" value="1"/>
</dbReference>
<dbReference type="GO" id="GO:0000462">
    <property type="term" value="P:maturation of SSU-rRNA from tricistronic rRNA transcript (SSU-rRNA, 5.8S rRNA, LSU-rRNA)"/>
    <property type="evidence" value="ECO:0007669"/>
    <property type="project" value="TreeGrafter"/>
</dbReference>
<evidence type="ECO:0000256" key="3">
    <source>
        <dbReference type="ARBA" id="ARBA00023242"/>
    </source>
</evidence>
<reference evidence="9" key="1">
    <citation type="journal article" date="2012" name="Nat. Genet.">
        <title>Whole-genome sequence of Schistosoma haematobium.</title>
        <authorList>
            <person name="Young N.D."/>
            <person name="Jex A.R."/>
            <person name="Li B."/>
            <person name="Liu S."/>
            <person name="Yang L."/>
            <person name="Xiong Z."/>
            <person name="Li Y."/>
            <person name="Cantacessi C."/>
            <person name="Hall R.S."/>
            <person name="Xu X."/>
            <person name="Chen F."/>
            <person name="Wu X."/>
            <person name="Zerlotini A."/>
            <person name="Oliveira G."/>
            <person name="Hofmann A."/>
            <person name="Zhang G."/>
            <person name="Fang X."/>
            <person name="Kang Y."/>
            <person name="Campbell B.E."/>
            <person name="Loukas A."/>
            <person name="Ranganathan S."/>
            <person name="Rollinson D."/>
            <person name="Rinaldi G."/>
            <person name="Brindley P.J."/>
            <person name="Yang H."/>
            <person name="Wang J."/>
            <person name="Wang J."/>
            <person name="Gasser R.B."/>
        </authorList>
    </citation>
    <scope>NUCLEOTIDE SEQUENCE [LARGE SCALE GENOMIC DNA]</scope>
</reference>
<dbReference type="PANTHER" id="PTHR12933:SF0">
    <property type="entry name" value="U3 SMALL NUCLEOLAR RNA-ASSOCIATED PROTEIN 25 HOMOLOG"/>
    <property type="match status" value="1"/>
</dbReference>
<dbReference type="PANTHER" id="PTHR12933">
    <property type="entry name" value="ORF PROTEIN-RELATED"/>
    <property type="match status" value="1"/>
</dbReference>
<dbReference type="GO" id="GO:0032040">
    <property type="term" value="C:small-subunit processome"/>
    <property type="evidence" value="ECO:0007669"/>
    <property type="project" value="TreeGrafter"/>
</dbReference>
<evidence type="ECO:0000313" key="9">
    <source>
        <dbReference type="EMBL" id="KGB40538.1"/>
    </source>
</evidence>
<dbReference type="InterPro" id="IPR027417">
    <property type="entry name" value="P-loop_NTPase"/>
</dbReference>
<evidence type="ECO:0000256" key="2">
    <source>
        <dbReference type="ARBA" id="ARBA00009223"/>
    </source>
</evidence>
<dbReference type="InterPro" id="IPR053939">
    <property type="entry name" value="UTP25_C"/>
</dbReference>
<dbReference type="Pfam" id="PF06862">
    <property type="entry name" value="Utp25_C"/>
    <property type="match status" value="1"/>
</dbReference>
<feature type="compositionally biased region" description="Basic and acidic residues" evidence="6">
    <location>
        <begin position="110"/>
        <end position="129"/>
    </location>
</feature>
<evidence type="ECO:0000259" key="7">
    <source>
        <dbReference type="Pfam" id="PF06862"/>
    </source>
</evidence>
<evidence type="ECO:0000259" key="8">
    <source>
        <dbReference type="Pfam" id="PF22916"/>
    </source>
</evidence>
<evidence type="ECO:0000256" key="1">
    <source>
        <dbReference type="ARBA" id="ARBA00004604"/>
    </source>
</evidence>
<organism evidence="9">
    <name type="scientific">Schistosoma haematobium</name>
    <name type="common">Blood fluke</name>
    <dbReference type="NCBI Taxonomy" id="6185"/>
    <lineage>
        <taxon>Eukaryota</taxon>
        <taxon>Metazoa</taxon>
        <taxon>Spiralia</taxon>
        <taxon>Lophotrochozoa</taxon>
        <taxon>Platyhelminthes</taxon>
        <taxon>Trematoda</taxon>
        <taxon>Digenea</taxon>
        <taxon>Strigeidida</taxon>
        <taxon>Schistosomatoidea</taxon>
        <taxon>Schistosomatidae</taxon>
        <taxon>Schistosoma</taxon>
    </lineage>
</organism>
<keyword evidence="3" id="KW-0539">Nucleus</keyword>
<dbReference type="AlphaFoldDB" id="A0A095CD27"/>
<accession>A0A095CD27</accession>
<feature type="region of interest" description="Disordered" evidence="6">
    <location>
        <begin position="106"/>
        <end position="130"/>
    </location>
</feature>
<feature type="domain" description="UTP25 NTP hydrolase-like" evidence="8">
    <location>
        <begin position="66"/>
        <end position="265"/>
    </location>
</feature>
<dbReference type="GO" id="GO:0019843">
    <property type="term" value="F:rRNA binding"/>
    <property type="evidence" value="ECO:0007669"/>
    <property type="project" value="TreeGrafter"/>
</dbReference>
<dbReference type="EMBL" id="KL251500">
    <property type="protein sequence ID" value="KGB40538.1"/>
    <property type="molecule type" value="Genomic_DNA"/>
</dbReference>
<evidence type="ECO:0000256" key="4">
    <source>
        <dbReference type="ARBA" id="ARBA00024421"/>
    </source>
</evidence>
<feature type="region of interest" description="Disordered" evidence="6">
    <location>
        <begin position="345"/>
        <end position="364"/>
    </location>
</feature>